<dbReference type="InterPro" id="IPR038430">
    <property type="entry name" value="NDAH_ubi_oxred_su3_sf"/>
</dbReference>
<dbReference type="GO" id="GO:0050136">
    <property type="term" value="F:NADH dehydrogenase (quinone) (non-electrogenic) activity"/>
    <property type="evidence" value="ECO:0007669"/>
    <property type="project" value="UniProtKB-UniRule"/>
</dbReference>
<dbReference type="EC" id="7.1.1.-" evidence="10"/>
<dbReference type="FunFam" id="1.20.58.1610:FF:000004">
    <property type="entry name" value="NADH-quinone oxidoreductase subunit A"/>
    <property type="match status" value="1"/>
</dbReference>
<keyword evidence="7 10" id="KW-0520">NAD</keyword>
<dbReference type="KEGG" id="vgo:GJW-30_1_02760"/>
<evidence type="ECO:0000256" key="11">
    <source>
        <dbReference type="RuleBase" id="RU003639"/>
    </source>
</evidence>
<name>A0A0S3PWS0_9BRAD</name>
<protein>
    <recommendedName>
        <fullName evidence="10">NADH-quinone oxidoreductase subunit A</fullName>
        <ecNumber evidence="10">7.1.1.-</ecNumber>
    </recommendedName>
    <alternativeName>
        <fullName evidence="10">NADH dehydrogenase I subunit A</fullName>
    </alternativeName>
    <alternativeName>
        <fullName evidence="10">NDH-1 subunit A</fullName>
    </alternativeName>
    <alternativeName>
        <fullName evidence="10">NUO1</fullName>
    </alternativeName>
</protein>
<dbReference type="RefSeq" id="WP_096356247.1">
    <property type="nucleotide sequence ID" value="NZ_AP014946.1"/>
</dbReference>
<comment type="subunit">
    <text evidence="10">NDH-1 is composed of 14 different subunits. Subunits NuoA, H, J, K, L, M, N constitute the membrane sector of the complex.</text>
</comment>
<dbReference type="EMBL" id="AP014946">
    <property type="protein sequence ID" value="BAT60224.1"/>
    <property type="molecule type" value="Genomic_DNA"/>
</dbReference>
<feature type="transmembrane region" description="Helical" evidence="10">
    <location>
        <begin position="91"/>
        <end position="111"/>
    </location>
</feature>
<keyword evidence="3 10" id="KW-0813">Transport</keyword>
<comment type="subcellular location">
    <subcellularLocation>
        <location evidence="10 11">Cell membrane</location>
        <topology evidence="10 11">Multi-pass membrane protein</topology>
    </subcellularLocation>
    <subcellularLocation>
        <location evidence="1">Membrane</location>
        <topology evidence="1">Multi-pass membrane protein</topology>
    </subcellularLocation>
</comment>
<dbReference type="Proteomes" id="UP000236884">
    <property type="component" value="Chromosome"/>
</dbReference>
<dbReference type="HAMAP" id="MF_01394">
    <property type="entry name" value="NDH1_NuoA"/>
    <property type="match status" value="1"/>
</dbReference>
<keyword evidence="5 10" id="KW-1278">Translocase</keyword>
<accession>A0A0S3PWS0</accession>
<evidence type="ECO:0000256" key="2">
    <source>
        <dbReference type="ARBA" id="ARBA00008472"/>
    </source>
</evidence>
<gene>
    <name evidence="12" type="primary">ndhC</name>
    <name evidence="10" type="synonym">nuoA</name>
    <name evidence="12" type="ORF">GJW-30_1_02760</name>
</gene>
<evidence type="ECO:0000256" key="1">
    <source>
        <dbReference type="ARBA" id="ARBA00004141"/>
    </source>
</evidence>
<keyword evidence="13" id="KW-1185">Reference proteome</keyword>
<sequence>MSEFLADYLPLVVFIAISLVISGALMVAPFIVAYKSPDPEKLSAYECGFNAFDDARMKFDVRFYLVAILFIIFDLEVAFLFPWAIVFGELGAYGFWSMMVFLAVLTIGFAYEWRKGALEWD</sequence>
<evidence type="ECO:0000256" key="9">
    <source>
        <dbReference type="ARBA" id="ARBA00023136"/>
    </source>
</evidence>
<comment type="similarity">
    <text evidence="2 10 11">Belongs to the complex I subunit 3 family.</text>
</comment>
<dbReference type="InterPro" id="IPR023043">
    <property type="entry name" value="NAD(P)H_OxRDtase_bac/plastid"/>
</dbReference>
<keyword evidence="4 10" id="KW-0812">Transmembrane</keyword>
<keyword evidence="8 10" id="KW-0830">Ubiquinone</keyword>
<feature type="transmembrane region" description="Helical" evidence="10">
    <location>
        <begin position="63"/>
        <end position="85"/>
    </location>
</feature>
<dbReference type="PANTHER" id="PTHR11058">
    <property type="entry name" value="NADH-UBIQUINONE OXIDOREDUCTASE CHAIN 3"/>
    <property type="match status" value="1"/>
</dbReference>
<evidence type="ECO:0000256" key="4">
    <source>
        <dbReference type="ARBA" id="ARBA00022692"/>
    </source>
</evidence>
<evidence type="ECO:0000256" key="8">
    <source>
        <dbReference type="ARBA" id="ARBA00023075"/>
    </source>
</evidence>
<evidence type="ECO:0000256" key="5">
    <source>
        <dbReference type="ARBA" id="ARBA00022967"/>
    </source>
</evidence>
<dbReference type="InterPro" id="IPR000440">
    <property type="entry name" value="NADH_UbQ/plastoQ_OxRdtase_su3"/>
</dbReference>
<keyword evidence="10" id="KW-1003">Cell membrane</keyword>
<feature type="transmembrane region" description="Helical" evidence="10">
    <location>
        <begin position="12"/>
        <end position="34"/>
    </location>
</feature>
<dbReference type="PANTHER" id="PTHR11058:SF9">
    <property type="entry name" value="NADH-UBIQUINONE OXIDOREDUCTASE CHAIN 3"/>
    <property type="match status" value="1"/>
</dbReference>
<evidence type="ECO:0000313" key="13">
    <source>
        <dbReference type="Proteomes" id="UP000236884"/>
    </source>
</evidence>
<evidence type="ECO:0000256" key="7">
    <source>
        <dbReference type="ARBA" id="ARBA00023027"/>
    </source>
</evidence>
<evidence type="ECO:0000313" key="12">
    <source>
        <dbReference type="EMBL" id="BAT60224.1"/>
    </source>
</evidence>
<evidence type="ECO:0000256" key="6">
    <source>
        <dbReference type="ARBA" id="ARBA00022989"/>
    </source>
</evidence>
<comment type="function">
    <text evidence="10">NDH-1 shuttles electrons from NADH, via FMN and iron-sulfur (Fe-S) centers, to quinones in the respiratory chain. The immediate electron acceptor for the enzyme in this species is believed to be ubiquinone. Couples the redox reaction to proton translocation (for every two electrons transferred, four hydrogen ions are translocated across the cytoplasmic membrane), and thus conserves the redox energy in a proton gradient.</text>
</comment>
<dbReference type="Pfam" id="PF00507">
    <property type="entry name" value="Oxidored_q4"/>
    <property type="match status" value="1"/>
</dbReference>
<reference evidence="12 13" key="1">
    <citation type="submission" date="2015-08" db="EMBL/GenBank/DDBJ databases">
        <title>Investigation of the bacterial diversity of lava forest soil.</title>
        <authorList>
            <person name="Lee J.S."/>
        </authorList>
    </citation>
    <scope>NUCLEOTIDE SEQUENCE [LARGE SCALE GENOMIC DNA]</scope>
    <source>
        <strain evidence="12 13">GJW-30</strain>
    </source>
</reference>
<dbReference type="Gene3D" id="1.20.58.1610">
    <property type="entry name" value="NADH:ubiquinone/plastoquinone oxidoreductase, chain 3"/>
    <property type="match status" value="1"/>
</dbReference>
<dbReference type="GO" id="GO:0005886">
    <property type="term" value="C:plasma membrane"/>
    <property type="evidence" value="ECO:0007669"/>
    <property type="project" value="UniProtKB-SubCell"/>
</dbReference>
<keyword evidence="10 11" id="KW-0874">Quinone</keyword>
<keyword evidence="9 10" id="KW-0472">Membrane</keyword>
<comment type="catalytic activity">
    <reaction evidence="10 11">
        <text>a quinone + NADH + 5 H(+)(in) = a quinol + NAD(+) + 4 H(+)(out)</text>
        <dbReference type="Rhea" id="RHEA:57888"/>
        <dbReference type="ChEBI" id="CHEBI:15378"/>
        <dbReference type="ChEBI" id="CHEBI:24646"/>
        <dbReference type="ChEBI" id="CHEBI:57540"/>
        <dbReference type="ChEBI" id="CHEBI:57945"/>
        <dbReference type="ChEBI" id="CHEBI:132124"/>
    </reaction>
</comment>
<organism evidence="12 13">
    <name type="scientific">Variibacter gotjawalensis</name>
    <dbReference type="NCBI Taxonomy" id="1333996"/>
    <lineage>
        <taxon>Bacteria</taxon>
        <taxon>Pseudomonadati</taxon>
        <taxon>Pseudomonadota</taxon>
        <taxon>Alphaproteobacteria</taxon>
        <taxon>Hyphomicrobiales</taxon>
        <taxon>Nitrobacteraceae</taxon>
        <taxon>Variibacter</taxon>
    </lineage>
</organism>
<dbReference type="AlphaFoldDB" id="A0A0S3PWS0"/>
<dbReference type="OrthoDB" id="9791970at2"/>
<dbReference type="GO" id="GO:0008137">
    <property type="term" value="F:NADH dehydrogenase (ubiquinone) activity"/>
    <property type="evidence" value="ECO:0007669"/>
    <property type="project" value="InterPro"/>
</dbReference>
<evidence type="ECO:0000256" key="3">
    <source>
        <dbReference type="ARBA" id="ARBA00022448"/>
    </source>
</evidence>
<evidence type="ECO:0000256" key="10">
    <source>
        <dbReference type="HAMAP-Rule" id="MF_01394"/>
    </source>
</evidence>
<keyword evidence="6 10" id="KW-1133">Transmembrane helix</keyword>
<keyword evidence="12" id="KW-0560">Oxidoreductase</keyword>
<dbReference type="GO" id="GO:0030964">
    <property type="term" value="C:NADH dehydrogenase complex"/>
    <property type="evidence" value="ECO:0007669"/>
    <property type="project" value="TreeGrafter"/>
</dbReference>
<dbReference type="GO" id="GO:0048038">
    <property type="term" value="F:quinone binding"/>
    <property type="evidence" value="ECO:0007669"/>
    <property type="project" value="UniProtKB-KW"/>
</dbReference>
<proteinExistence type="inferred from homology"/>